<dbReference type="EMBL" id="JAECZC010000042">
    <property type="protein sequence ID" value="MBH8564411.1"/>
    <property type="molecule type" value="Genomic_DNA"/>
</dbReference>
<protein>
    <submittedName>
        <fullName evidence="1">Uncharacterized protein</fullName>
    </submittedName>
</protein>
<evidence type="ECO:0000313" key="2">
    <source>
        <dbReference type="Proteomes" id="UP000632766"/>
    </source>
</evidence>
<name>A0A8J7LC75_9NOST</name>
<keyword evidence="2" id="KW-1185">Reference proteome</keyword>
<dbReference type="AlphaFoldDB" id="A0A8J7LC75"/>
<comment type="caution">
    <text evidence="1">The sequence shown here is derived from an EMBL/GenBank/DDBJ whole genome shotgun (WGS) entry which is preliminary data.</text>
</comment>
<evidence type="ECO:0000313" key="1">
    <source>
        <dbReference type="EMBL" id="MBH8564411.1"/>
    </source>
</evidence>
<accession>A0A8J7LC75</accession>
<proteinExistence type="predicted"/>
<gene>
    <name evidence="1" type="ORF">I8748_19870</name>
</gene>
<dbReference type="Proteomes" id="UP000632766">
    <property type="component" value="Unassembled WGS sequence"/>
</dbReference>
<dbReference type="RefSeq" id="WP_214662667.1">
    <property type="nucleotide sequence ID" value="NZ_JAECZC010000042.1"/>
</dbReference>
<sequence length="73" mass="8403">MSNCTPSSDTHAYVWEQFKLNPDAQYQLIARNLKRLREYRNQADYIDKYPGLSGITIIALNLSEEVIATLINL</sequence>
<reference evidence="1 2" key="1">
    <citation type="journal article" date="2021" name="Int. J. Syst. Evol. Microbiol.">
        <title>Amazonocrinis nigriterrae gen. nov., sp. nov., Atlanticothrix silvestris gen. nov., sp. nov. and Dendronalium phyllosphericum gen. nov., sp. nov., nostocacean cyanobacteria from Brazilian environments.</title>
        <authorList>
            <person name="Alvarenga D.O."/>
            <person name="Andreote A.P.D."/>
            <person name="Branco L.H.Z."/>
            <person name="Delbaje E."/>
            <person name="Cruz R.B."/>
            <person name="Varani A.M."/>
            <person name="Fiore M.F."/>
        </authorList>
    </citation>
    <scope>NUCLEOTIDE SEQUENCE [LARGE SCALE GENOMIC DNA]</scope>
    <source>
        <strain evidence="1 2">CENA67</strain>
    </source>
</reference>
<organism evidence="1 2">
    <name type="scientific">Amazonocrinis nigriterrae CENA67</name>
    <dbReference type="NCBI Taxonomy" id="2794033"/>
    <lineage>
        <taxon>Bacteria</taxon>
        <taxon>Bacillati</taxon>
        <taxon>Cyanobacteriota</taxon>
        <taxon>Cyanophyceae</taxon>
        <taxon>Nostocales</taxon>
        <taxon>Nostocaceae</taxon>
        <taxon>Amazonocrinis</taxon>
        <taxon>Amazonocrinis nigriterrae</taxon>
    </lineage>
</organism>